<name>A0ABU0DMY6_9HYPH</name>
<evidence type="ECO:0000313" key="2">
    <source>
        <dbReference type="Proteomes" id="UP001238467"/>
    </source>
</evidence>
<organism evidence="1 2">
    <name type="scientific">Ancylobacter vacuolatus</name>
    <dbReference type="NCBI Taxonomy" id="223389"/>
    <lineage>
        <taxon>Bacteria</taxon>
        <taxon>Pseudomonadati</taxon>
        <taxon>Pseudomonadota</taxon>
        <taxon>Alphaproteobacteria</taxon>
        <taxon>Hyphomicrobiales</taxon>
        <taxon>Xanthobacteraceae</taxon>
        <taxon>Ancylobacter</taxon>
    </lineage>
</organism>
<keyword evidence="2" id="KW-1185">Reference proteome</keyword>
<gene>
    <name evidence="1" type="ORF">J2S76_004170</name>
</gene>
<accession>A0ABU0DMY6</accession>
<protein>
    <submittedName>
        <fullName evidence="1">Uncharacterized protein</fullName>
    </submittedName>
</protein>
<comment type="caution">
    <text evidence="1">The sequence shown here is derived from an EMBL/GenBank/DDBJ whole genome shotgun (WGS) entry which is preliminary data.</text>
</comment>
<dbReference type="RefSeq" id="WP_307063646.1">
    <property type="nucleotide sequence ID" value="NZ_JAUSUH010000012.1"/>
</dbReference>
<reference evidence="1 2" key="1">
    <citation type="submission" date="2023-07" db="EMBL/GenBank/DDBJ databases">
        <title>Genomic Encyclopedia of Type Strains, Phase IV (KMG-IV): sequencing the most valuable type-strain genomes for metagenomic binning, comparative biology and taxonomic classification.</title>
        <authorList>
            <person name="Goeker M."/>
        </authorList>
    </citation>
    <scope>NUCLEOTIDE SEQUENCE [LARGE SCALE GENOMIC DNA]</scope>
    <source>
        <strain evidence="1 2">DSM 1277</strain>
    </source>
</reference>
<proteinExistence type="predicted"/>
<dbReference type="EMBL" id="JAUSUH010000012">
    <property type="protein sequence ID" value="MDQ0349719.1"/>
    <property type="molecule type" value="Genomic_DNA"/>
</dbReference>
<evidence type="ECO:0000313" key="1">
    <source>
        <dbReference type="EMBL" id="MDQ0349719.1"/>
    </source>
</evidence>
<dbReference type="Proteomes" id="UP001238467">
    <property type="component" value="Unassembled WGS sequence"/>
</dbReference>
<sequence length="66" mass="7119">MNGNNPTRSSFDAATGRLTIAWPGGAGTCALEQWEAVERLIKQARLAARLDPYEGKWPAPPALPEV</sequence>